<dbReference type="Proteomes" id="UP001378960">
    <property type="component" value="Unassembled WGS sequence"/>
</dbReference>
<evidence type="ECO:0000256" key="11">
    <source>
        <dbReference type="ARBA" id="ARBA00025571"/>
    </source>
</evidence>
<keyword evidence="5 12" id="KW-0999">Mitochondrion inner membrane</keyword>
<evidence type="ECO:0000256" key="10">
    <source>
        <dbReference type="ARBA" id="ARBA00023136"/>
    </source>
</evidence>
<evidence type="ECO:0000256" key="12">
    <source>
        <dbReference type="RuleBase" id="RU363000"/>
    </source>
</evidence>
<keyword evidence="6" id="KW-0809">Transit peptide</keyword>
<dbReference type="GO" id="GO:0042407">
    <property type="term" value="P:cristae formation"/>
    <property type="evidence" value="ECO:0007669"/>
    <property type="project" value="TreeGrafter"/>
</dbReference>
<evidence type="ECO:0000313" key="14">
    <source>
        <dbReference type="EMBL" id="GMM46806.1"/>
    </source>
</evidence>
<proteinExistence type="inferred from homology"/>
<name>A0AAV5R6C7_PICKL</name>
<evidence type="ECO:0000313" key="15">
    <source>
        <dbReference type="Proteomes" id="UP001378960"/>
    </source>
</evidence>
<evidence type="ECO:0000256" key="5">
    <source>
        <dbReference type="ARBA" id="ARBA00022792"/>
    </source>
</evidence>
<evidence type="ECO:0000256" key="3">
    <source>
        <dbReference type="ARBA" id="ARBA00018116"/>
    </source>
</evidence>
<evidence type="ECO:0000256" key="6">
    <source>
        <dbReference type="ARBA" id="ARBA00022946"/>
    </source>
</evidence>
<keyword evidence="15" id="KW-1185">Reference proteome</keyword>
<evidence type="ECO:0000256" key="9">
    <source>
        <dbReference type="ARBA" id="ARBA00023128"/>
    </source>
</evidence>
<organism evidence="14 15">
    <name type="scientific">Pichia kluyveri</name>
    <name type="common">Yeast</name>
    <dbReference type="NCBI Taxonomy" id="36015"/>
    <lineage>
        <taxon>Eukaryota</taxon>
        <taxon>Fungi</taxon>
        <taxon>Dikarya</taxon>
        <taxon>Ascomycota</taxon>
        <taxon>Saccharomycotina</taxon>
        <taxon>Pichiomycetes</taxon>
        <taxon>Pichiales</taxon>
        <taxon>Pichiaceae</taxon>
        <taxon>Pichia</taxon>
    </lineage>
</organism>
<dbReference type="EMBL" id="BTGB01000004">
    <property type="protein sequence ID" value="GMM46806.1"/>
    <property type="molecule type" value="Genomic_DNA"/>
</dbReference>
<evidence type="ECO:0000256" key="4">
    <source>
        <dbReference type="ARBA" id="ARBA00022692"/>
    </source>
</evidence>
<dbReference type="InterPro" id="IPR019133">
    <property type="entry name" value="MIC60"/>
</dbReference>
<accession>A0AAV5R6C7</accession>
<keyword evidence="7" id="KW-1133">Transmembrane helix</keyword>
<feature type="coiled-coil region" evidence="13">
    <location>
        <begin position="293"/>
        <end position="327"/>
    </location>
</feature>
<evidence type="ECO:0000256" key="13">
    <source>
        <dbReference type="SAM" id="Coils"/>
    </source>
</evidence>
<keyword evidence="9 12" id="KW-0496">Mitochondrion</keyword>
<dbReference type="PANTHER" id="PTHR15415:SF7">
    <property type="entry name" value="MICOS COMPLEX SUBUNIT MIC60"/>
    <property type="match status" value="1"/>
</dbReference>
<sequence length="522" mass="58352">MIRSTFKTVGVLTKVSAATAAVYATASATALIYEPLQEPFQEYVPGGEWALDKTDYVWTHRAQIAHDIASFDYKGYYNEQVEQIESNINKVKELVGMEVDDEPIKKKIPVKASTASRDDNNYIVLSNSDPIPAVPTTEIVDKNIKKAQIPLLKASGKDAEPLVKAINKLISDINESSEVSSSQITQLEDAIKSFKPIAVKEVKKETSIDNNAIDKLAEEKMQILKESFESEKTAVIKELTETVEATKKSLESKHKAIIENEKNSIEQTIHLEYENKLKQKELELLKTFNDSINEKIETERNGKLSNLKALNDRIKTIEQMENDLSKVALSYTTFKEIRICLSKINSLIVSNSSSDIRGESLVKEISNLKKLSEPLDNKLINTTIESFPSTNELLLNGGVLTQSQILSRWELLIPQLRSVSLLPENPGILGYISSSLASKLLWSKSGVPIKTKDEFIGNDVESVIARVNDYLQKNKLDDAVEEVTSLKGVPREIANDWIVDARRKLEIQFLLDILSTEVNVSA</sequence>
<protein>
    <recommendedName>
        <fullName evidence="3 12">MICOS complex subunit MIC60</fullName>
    </recommendedName>
    <alternativeName>
        <fullName evidence="12">Mitofilin</fullName>
    </alternativeName>
</protein>
<evidence type="ECO:0000256" key="1">
    <source>
        <dbReference type="ARBA" id="ARBA00004434"/>
    </source>
</evidence>
<comment type="similarity">
    <text evidence="2 12">Belongs to the MICOS complex subunit Mic60 family.</text>
</comment>
<dbReference type="AlphaFoldDB" id="A0AAV5R6C7"/>
<keyword evidence="8 13" id="KW-0175">Coiled coil</keyword>
<dbReference type="GO" id="GO:0061617">
    <property type="term" value="C:MICOS complex"/>
    <property type="evidence" value="ECO:0007669"/>
    <property type="project" value="TreeGrafter"/>
</dbReference>
<dbReference type="Pfam" id="PF09731">
    <property type="entry name" value="Mitofilin"/>
    <property type="match status" value="1"/>
</dbReference>
<evidence type="ECO:0000256" key="7">
    <source>
        <dbReference type="ARBA" id="ARBA00022989"/>
    </source>
</evidence>
<comment type="function">
    <text evidence="11">Component of the MICOS complex, a large protein complex of the mitochondrial inner membrane that plays crucial roles in the maintenance of crista junctions, inner membrane architecture, and formation of contact sites to the outer membrane. Plays a role in keeping cristae membranes connected to the inner boundary membrane. Also promotes protein import via the mitochondrial intermembrane space assembly (MIA) pathway.</text>
</comment>
<gene>
    <name evidence="14" type="ORF">DAPK24_033810</name>
</gene>
<comment type="subunit">
    <text evidence="12">Component of the mitochondrial contact site and cristae organizing system (MICOS) complex.</text>
</comment>
<dbReference type="PANTHER" id="PTHR15415">
    <property type="entry name" value="MITOFILIN"/>
    <property type="match status" value="1"/>
</dbReference>
<comment type="caution">
    <text evidence="14">The sequence shown here is derived from an EMBL/GenBank/DDBJ whole genome shotgun (WGS) entry which is preliminary data.</text>
</comment>
<keyword evidence="4 12" id="KW-0812">Transmembrane</keyword>
<evidence type="ECO:0000256" key="8">
    <source>
        <dbReference type="ARBA" id="ARBA00023054"/>
    </source>
</evidence>
<keyword evidence="10" id="KW-0472">Membrane</keyword>
<comment type="subcellular location">
    <subcellularLocation>
        <location evidence="1 12">Mitochondrion inner membrane</location>
        <topology evidence="1 12">Single-pass membrane protein</topology>
    </subcellularLocation>
</comment>
<evidence type="ECO:0000256" key="2">
    <source>
        <dbReference type="ARBA" id="ARBA00010877"/>
    </source>
</evidence>
<reference evidence="14 15" key="1">
    <citation type="journal article" date="2023" name="Elife">
        <title>Identification of key yeast species and microbe-microbe interactions impacting larval growth of Drosophila in the wild.</title>
        <authorList>
            <person name="Mure A."/>
            <person name="Sugiura Y."/>
            <person name="Maeda R."/>
            <person name="Honda K."/>
            <person name="Sakurai N."/>
            <person name="Takahashi Y."/>
            <person name="Watada M."/>
            <person name="Katoh T."/>
            <person name="Gotoh A."/>
            <person name="Gotoh Y."/>
            <person name="Taniguchi I."/>
            <person name="Nakamura K."/>
            <person name="Hayashi T."/>
            <person name="Katayama T."/>
            <person name="Uemura T."/>
            <person name="Hattori Y."/>
        </authorList>
    </citation>
    <scope>NUCLEOTIDE SEQUENCE [LARGE SCALE GENOMIC DNA]</scope>
    <source>
        <strain evidence="14 15">PK-24</strain>
    </source>
</reference>